<evidence type="ECO:0000313" key="2">
    <source>
        <dbReference type="EMBL" id="APG47937.1"/>
    </source>
</evidence>
<reference evidence="3" key="1">
    <citation type="submission" date="2016-07" db="EMBL/GenBank/DDBJ databases">
        <title>Phaeobacter portensis sp. nov., a tropodithietic acid producing bacterium isolated from a German harbor.</title>
        <authorList>
            <person name="Freese H.M."/>
            <person name="Bunk B."/>
            <person name="Breider S."/>
            <person name="Brinkhoff T."/>
        </authorList>
    </citation>
    <scope>NUCLEOTIDE SEQUENCE [LARGE SCALE GENOMIC DNA]</scope>
    <source>
        <strain evidence="3">P97</strain>
    </source>
</reference>
<accession>A0A1L3I7B5</accession>
<dbReference type="Proteomes" id="UP000183859">
    <property type="component" value="Chromosome"/>
</dbReference>
<keyword evidence="3" id="KW-1185">Reference proteome</keyword>
<feature type="signal peptide" evidence="1">
    <location>
        <begin position="1"/>
        <end position="24"/>
    </location>
</feature>
<proteinExistence type="predicted"/>
<dbReference type="RefSeq" id="WP_237028935.1">
    <property type="nucleotide sequence ID" value="NZ_CP016364.1"/>
</dbReference>
<sequence precursor="true">MSHHFARLLALILACLMPLAPVFAGAWLQQKGQGFSATSLTLRRDLAAIKGLDAEQRIPAEFGYYGEYGLHRRWTVGVDLNLSRGSSAHALLFVRHPLPRLGPANTAVELALGLNQSSAVWAPMQRLTLSYGRGFDTWWRDRPLSGWVALDLGHEWRSKGLEQTWKLDATFGLNRPGKLAPLLQVETSKTAGASLSVAVTPSLRVPLARHFGKDAPELVIGLQHKQTETRSLGIKLAIWHRF</sequence>
<name>A0A1L3I7B5_9RHOB</name>
<dbReference type="EMBL" id="CP016364">
    <property type="protein sequence ID" value="APG47937.1"/>
    <property type="molecule type" value="Genomic_DNA"/>
</dbReference>
<gene>
    <name evidence="2" type="ORF">PhaeoP97_02558</name>
</gene>
<dbReference type="STRING" id="1844006.PhaeoP97_02558"/>
<dbReference type="AlphaFoldDB" id="A0A1L3I7B5"/>
<protein>
    <submittedName>
        <fullName evidence="2">Uncharacterized protein</fullName>
    </submittedName>
</protein>
<organism evidence="2 3">
    <name type="scientific">Phaeobacter porticola</name>
    <dbReference type="NCBI Taxonomy" id="1844006"/>
    <lineage>
        <taxon>Bacteria</taxon>
        <taxon>Pseudomonadati</taxon>
        <taxon>Pseudomonadota</taxon>
        <taxon>Alphaproteobacteria</taxon>
        <taxon>Rhodobacterales</taxon>
        <taxon>Roseobacteraceae</taxon>
        <taxon>Phaeobacter</taxon>
    </lineage>
</organism>
<dbReference type="KEGG" id="php:PhaeoP97_02558"/>
<feature type="chain" id="PRO_5012114562" evidence="1">
    <location>
        <begin position="25"/>
        <end position="242"/>
    </location>
</feature>
<keyword evidence="1" id="KW-0732">Signal</keyword>
<evidence type="ECO:0000256" key="1">
    <source>
        <dbReference type="SAM" id="SignalP"/>
    </source>
</evidence>
<evidence type="ECO:0000313" key="3">
    <source>
        <dbReference type="Proteomes" id="UP000183859"/>
    </source>
</evidence>